<dbReference type="EMBL" id="FXTK01000001">
    <property type="protein sequence ID" value="SMO38413.1"/>
    <property type="molecule type" value="Genomic_DNA"/>
</dbReference>
<name>A0A521AU99_9RHOB</name>
<evidence type="ECO:0000313" key="1">
    <source>
        <dbReference type="EMBL" id="SMO38413.1"/>
    </source>
</evidence>
<dbReference type="SUPFAM" id="SSF53474">
    <property type="entry name" value="alpha/beta-Hydrolases"/>
    <property type="match status" value="1"/>
</dbReference>
<proteinExistence type="predicted"/>
<keyword evidence="1" id="KW-0378">Hydrolase</keyword>
<dbReference type="RefSeq" id="WP_142661472.1">
    <property type="nucleotide sequence ID" value="NZ_FXTK01000001.1"/>
</dbReference>
<evidence type="ECO:0000313" key="2">
    <source>
        <dbReference type="Proteomes" id="UP000319014"/>
    </source>
</evidence>
<dbReference type="GO" id="GO:0016787">
    <property type="term" value="F:hydrolase activity"/>
    <property type="evidence" value="ECO:0007669"/>
    <property type="project" value="UniProtKB-KW"/>
</dbReference>
<dbReference type="OrthoDB" id="3647650at2"/>
<dbReference type="InterPro" id="IPR029058">
    <property type="entry name" value="AB_hydrolase_fold"/>
</dbReference>
<keyword evidence="2" id="KW-1185">Reference proteome</keyword>
<protein>
    <submittedName>
        <fullName evidence="1">Dienelactone hydrolase</fullName>
    </submittedName>
</protein>
<dbReference type="Proteomes" id="UP000319014">
    <property type="component" value="Unassembled WGS sequence"/>
</dbReference>
<dbReference type="Gene3D" id="3.40.50.1820">
    <property type="entry name" value="alpha/beta hydrolase"/>
    <property type="match status" value="1"/>
</dbReference>
<organism evidence="1 2">
    <name type="scientific">Paracoccus laeviglucosivorans</name>
    <dbReference type="NCBI Taxonomy" id="1197861"/>
    <lineage>
        <taxon>Bacteria</taxon>
        <taxon>Pseudomonadati</taxon>
        <taxon>Pseudomonadota</taxon>
        <taxon>Alphaproteobacteria</taxon>
        <taxon>Rhodobacterales</taxon>
        <taxon>Paracoccaceae</taxon>
        <taxon>Paracoccus</taxon>
    </lineage>
</organism>
<dbReference type="AlphaFoldDB" id="A0A521AU99"/>
<reference evidence="1 2" key="1">
    <citation type="submission" date="2017-05" db="EMBL/GenBank/DDBJ databases">
        <authorList>
            <person name="Varghese N."/>
            <person name="Submissions S."/>
        </authorList>
    </citation>
    <scope>NUCLEOTIDE SEQUENCE [LARGE SCALE GENOMIC DNA]</scope>
    <source>
        <strain evidence="1 2">DSM 100094</strain>
    </source>
</reference>
<gene>
    <name evidence="1" type="ORF">SAMN06265221_101375</name>
</gene>
<accession>A0A521AU99</accession>
<sequence>MRQRLTLLAVTAVMVLLLLGLNTARNAAGWQPIVQTPAQREQLLSGAWRILTPPTPGPHKAAVLLSGCDGVHDNMDYWAQVMLEQGRAVMILDSHSPRSLNVAQAWRAVCAGQLLAGAERGGDLAVALAALRRMPGIDAQDVAILGASHGGWSAMELLAALDRDAPPPGLSAWPAPRRALEAEIGPVVLLYPYCGLISGAGSAHWPDQARGLMILSQHDSITDSAACRAMSDQLVAQGAHLKYRTMPGVDHGFDQNERSVLSPLQFDARARDRARLLVDDFMGFASGPRVGI</sequence>